<dbReference type="PANTHER" id="PTHR11014">
    <property type="entry name" value="PEPTIDASE M20 FAMILY MEMBER"/>
    <property type="match status" value="1"/>
</dbReference>
<dbReference type="InterPro" id="IPR036264">
    <property type="entry name" value="Bact_exopeptidase_dim_dom"/>
</dbReference>
<dbReference type="PIRSF" id="PIRSF005962">
    <property type="entry name" value="Pept_M20D_amidohydro"/>
    <property type="match status" value="1"/>
</dbReference>
<dbReference type="InterPro" id="IPR002933">
    <property type="entry name" value="Peptidase_M20"/>
</dbReference>
<keyword evidence="2" id="KW-0479">Metal-binding</keyword>
<dbReference type="EC" id="3.5.1.14" evidence="4"/>
<keyword evidence="2" id="KW-0464">Manganese</keyword>
<evidence type="ECO:0000256" key="1">
    <source>
        <dbReference type="ARBA" id="ARBA00022801"/>
    </source>
</evidence>
<feature type="binding site" evidence="2">
    <location>
        <position position="168"/>
    </location>
    <ligand>
        <name>Mn(2+)</name>
        <dbReference type="ChEBI" id="CHEBI:29035"/>
        <label>2</label>
    </ligand>
</feature>
<dbReference type="NCBIfam" id="TIGR01891">
    <property type="entry name" value="amidohydrolases"/>
    <property type="match status" value="1"/>
</dbReference>
<dbReference type="GO" id="GO:0019877">
    <property type="term" value="P:diaminopimelate biosynthetic process"/>
    <property type="evidence" value="ECO:0007669"/>
    <property type="project" value="UniProtKB-ARBA"/>
</dbReference>
<keyword evidence="1 4" id="KW-0378">Hydrolase</keyword>
<dbReference type="AlphaFoldDB" id="A0A6N2YLA9"/>
<reference evidence="4" key="1">
    <citation type="submission" date="2019-11" db="EMBL/GenBank/DDBJ databases">
        <authorList>
            <person name="Feng L."/>
        </authorList>
    </citation>
    <scope>NUCLEOTIDE SEQUENCE</scope>
    <source>
        <strain evidence="4">IbartlettiiLFYP30</strain>
    </source>
</reference>
<feature type="binding site" evidence="2">
    <location>
        <position position="367"/>
    </location>
    <ligand>
        <name>Mn(2+)</name>
        <dbReference type="ChEBI" id="CHEBI:29035"/>
        <label>2</label>
    </ligand>
</feature>
<name>A0A6N2YLA9_9FIRM</name>
<feature type="domain" description="Peptidase M20 dimerisation" evidence="3">
    <location>
        <begin position="193"/>
        <end position="285"/>
    </location>
</feature>
<dbReference type="Gene3D" id="3.30.70.360">
    <property type="match status" value="1"/>
</dbReference>
<feature type="binding site" evidence="2">
    <location>
        <position position="140"/>
    </location>
    <ligand>
        <name>Mn(2+)</name>
        <dbReference type="ChEBI" id="CHEBI:29035"/>
        <label>2</label>
    </ligand>
</feature>
<accession>A0A6N2YLA9</accession>
<dbReference type="RefSeq" id="WP_022070942.1">
    <property type="nucleotide sequence ID" value="NZ_CACRUE010000005.1"/>
</dbReference>
<gene>
    <name evidence="4" type="primary">amaA_1</name>
    <name evidence="4" type="ORF">IBLFYP30_00863</name>
</gene>
<dbReference type="Gene3D" id="3.40.630.10">
    <property type="entry name" value="Zn peptidases"/>
    <property type="match status" value="1"/>
</dbReference>
<organism evidence="4">
    <name type="scientific">Intestinibacter bartlettii</name>
    <dbReference type="NCBI Taxonomy" id="261299"/>
    <lineage>
        <taxon>Bacteria</taxon>
        <taxon>Bacillati</taxon>
        <taxon>Bacillota</taxon>
        <taxon>Clostridia</taxon>
        <taxon>Peptostreptococcales</taxon>
        <taxon>Peptostreptococcaceae</taxon>
        <taxon>Intestinibacter</taxon>
    </lineage>
</organism>
<sequence length="394" mass="43442">MLKEKVDKLVDKYLDEVISIRRHIHQNPELSLKEFETSKFVANELRKIGLEAQEGVGKTGVVSNLNLGKGEKTLMLRADMDALPIQEETGLPFSSKNPGVMHACGHDIHTSILLGVTKVLNEIKDEINGNVKFVFQPAEENNPVGGAPLMIKEGVLENPHVDNAVALHVWDYPIGTVAVKPNAMMSESNRIFITIKGQASHASKPHEGHDAIVCAAYLITQLQTIVSRAIDPSDVVVLTLSKINGGVRYNVLPGEVSIEGTVRCSSAEACEILPDKIEEFIKDVCKIHGCDYEYKFSHGYPVTMNDPKLTKLVKKSVVNSIGEDNLIEMDNPDTGGEDFSFFAKEVPSCFMFLGCKSEKNEDACILHNSRFNCDEDCIKTGIKAIVNIVIDYFK</sequence>
<dbReference type="InterPro" id="IPR011650">
    <property type="entry name" value="Peptidase_M20_dimer"/>
</dbReference>
<dbReference type="InterPro" id="IPR017439">
    <property type="entry name" value="Amidohydrolase"/>
</dbReference>
<dbReference type="SUPFAM" id="SSF55031">
    <property type="entry name" value="Bacterial exopeptidase dimerisation domain"/>
    <property type="match status" value="1"/>
</dbReference>
<dbReference type="FunFam" id="3.30.70.360:FF:000001">
    <property type="entry name" value="N-acetyldiaminopimelate deacetylase"/>
    <property type="match status" value="1"/>
</dbReference>
<feature type="binding site" evidence="2">
    <location>
        <position position="106"/>
    </location>
    <ligand>
        <name>Mn(2+)</name>
        <dbReference type="ChEBI" id="CHEBI:29035"/>
        <label>2</label>
    </ligand>
</feature>
<proteinExistence type="predicted"/>
<dbReference type="PANTHER" id="PTHR11014:SF63">
    <property type="entry name" value="METALLOPEPTIDASE, PUTATIVE (AFU_ORTHOLOGUE AFUA_6G09600)-RELATED"/>
    <property type="match status" value="1"/>
</dbReference>
<feature type="binding site" evidence="2">
    <location>
        <position position="104"/>
    </location>
    <ligand>
        <name>Mn(2+)</name>
        <dbReference type="ChEBI" id="CHEBI:29035"/>
        <label>2</label>
    </ligand>
</feature>
<dbReference type="GO" id="GO:0050118">
    <property type="term" value="F:N-acetyldiaminopimelate deacetylase activity"/>
    <property type="evidence" value="ECO:0007669"/>
    <property type="project" value="UniProtKB-ARBA"/>
</dbReference>
<dbReference type="Pfam" id="PF07687">
    <property type="entry name" value="M20_dimer"/>
    <property type="match status" value="1"/>
</dbReference>
<dbReference type="EMBL" id="CACRUE010000005">
    <property type="protein sequence ID" value="VYT66606.1"/>
    <property type="molecule type" value="Genomic_DNA"/>
</dbReference>
<protein>
    <submittedName>
        <fullName evidence="4">N-acyl-L-amino acid amidohydrolase</fullName>
        <ecNumber evidence="4">3.5.1.14</ecNumber>
    </submittedName>
</protein>
<dbReference type="GO" id="GO:0046872">
    <property type="term" value="F:metal ion binding"/>
    <property type="evidence" value="ECO:0007669"/>
    <property type="project" value="UniProtKB-KW"/>
</dbReference>
<evidence type="ECO:0000256" key="2">
    <source>
        <dbReference type="PIRSR" id="PIRSR005962-1"/>
    </source>
</evidence>
<dbReference type="Pfam" id="PF01546">
    <property type="entry name" value="Peptidase_M20"/>
    <property type="match status" value="1"/>
</dbReference>
<dbReference type="GO" id="GO:0004046">
    <property type="term" value="F:aminoacylase activity"/>
    <property type="evidence" value="ECO:0007669"/>
    <property type="project" value="UniProtKB-EC"/>
</dbReference>
<evidence type="ECO:0000313" key="4">
    <source>
        <dbReference type="EMBL" id="VYT66606.1"/>
    </source>
</evidence>
<evidence type="ECO:0000259" key="3">
    <source>
        <dbReference type="Pfam" id="PF07687"/>
    </source>
</evidence>
<comment type="cofactor">
    <cofactor evidence="2">
        <name>Mn(2+)</name>
        <dbReference type="ChEBI" id="CHEBI:29035"/>
    </cofactor>
    <text evidence="2">The Mn(2+) ion enhances activity.</text>
</comment>
<dbReference type="SUPFAM" id="SSF53187">
    <property type="entry name" value="Zn-dependent exopeptidases"/>
    <property type="match status" value="1"/>
</dbReference>